<evidence type="ECO:0000313" key="2">
    <source>
        <dbReference type="Proteomes" id="UP000659223"/>
    </source>
</evidence>
<protein>
    <submittedName>
        <fullName evidence="1">Uncharacterized protein</fullName>
    </submittedName>
</protein>
<keyword evidence="2" id="KW-1185">Reference proteome</keyword>
<evidence type="ECO:0000313" key="1">
    <source>
        <dbReference type="EMBL" id="GGX75741.1"/>
    </source>
</evidence>
<proteinExistence type="predicted"/>
<accession>A0ABQ2Y9H8</accession>
<gene>
    <name evidence="1" type="ORF">GCM10010324_21540</name>
</gene>
<name>A0ABQ2Y9H8_9ACTN</name>
<reference evidence="2" key="1">
    <citation type="journal article" date="2019" name="Int. J. Syst. Evol. Microbiol.">
        <title>The Global Catalogue of Microorganisms (GCM) 10K type strain sequencing project: providing services to taxonomists for standard genome sequencing and annotation.</title>
        <authorList>
            <consortium name="The Broad Institute Genomics Platform"/>
            <consortium name="The Broad Institute Genome Sequencing Center for Infectious Disease"/>
            <person name="Wu L."/>
            <person name="Ma J."/>
        </authorList>
    </citation>
    <scope>NUCLEOTIDE SEQUENCE [LARGE SCALE GENOMIC DNA]</scope>
    <source>
        <strain evidence="2">JCM 4586</strain>
    </source>
</reference>
<sequence>MLSVLAPPSPSRRLPVLGRRSAFPLHASILVALLAASSAPTPLYALYQAE</sequence>
<comment type="caution">
    <text evidence="1">The sequence shown here is derived from an EMBL/GenBank/DDBJ whole genome shotgun (WGS) entry which is preliminary data.</text>
</comment>
<organism evidence="1 2">
    <name type="scientific">Streptomyces hiroshimensis</name>
    <dbReference type="NCBI Taxonomy" id="66424"/>
    <lineage>
        <taxon>Bacteria</taxon>
        <taxon>Bacillati</taxon>
        <taxon>Actinomycetota</taxon>
        <taxon>Actinomycetes</taxon>
        <taxon>Kitasatosporales</taxon>
        <taxon>Streptomycetaceae</taxon>
        <taxon>Streptomyces</taxon>
    </lineage>
</organism>
<dbReference type="EMBL" id="BMUT01000003">
    <property type="protein sequence ID" value="GGX75741.1"/>
    <property type="molecule type" value="Genomic_DNA"/>
</dbReference>
<dbReference type="Proteomes" id="UP000659223">
    <property type="component" value="Unassembled WGS sequence"/>
</dbReference>
<dbReference type="RefSeq" id="WP_229899064.1">
    <property type="nucleotide sequence ID" value="NZ_BMUT01000003.1"/>
</dbReference>